<evidence type="ECO:0000313" key="3">
    <source>
        <dbReference type="EMBL" id="SNV02233.1"/>
    </source>
</evidence>
<gene>
    <name evidence="3" type="ORF">SAMEA4364220_01564</name>
</gene>
<dbReference type="AlphaFoldDB" id="A0A239TZT2"/>
<name>A0A239TZT2_9FIRM</name>
<dbReference type="RefSeq" id="WP_051177620.1">
    <property type="nucleotide sequence ID" value="NZ_LT906446.1"/>
</dbReference>
<evidence type="ECO:0000313" key="4">
    <source>
        <dbReference type="Proteomes" id="UP000215383"/>
    </source>
</evidence>
<dbReference type="InterPro" id="IPR001279">
    <property type="entry name" value="Metallo-B-lactamas"/>
</dbReference>
<sequence>MQFQQIRNATSIITFANKRFLIDPLFAPKDFFAPFPKSLIPNRRWPMVELPFEATKIVENIDALILTHSHVDHFDDFAANALPKDLKAFVQDEYDKNFLQKYGFNNIEILSEDGTVFDDIKLYKTPCLHGNMETAMPYYKMFGFRPDAMGVIFKHENEPTVYLAGDTIWCDFVKNSINKFAPNAIIINAAAAQLEHSGPIIMGTEDIAKLRQYAPNLTVIASHMDAVGHATLNRKELKEFITAKNISKNFLIPDDGELLYINKMGVENFDLKY</sequence>
<dbReference type="InterPro" id="IPR050114">
    <property type="entry name" value="UPF0173_UPF0282_UlaG_hydrolase"/>
</dbReference>
<dbReference type="Pfam" id="PF12706">
    <property type="entry name" value="Lactamase_B_2"/>
    <property type="match status" value="1"/>
</dbReference>
<dbReference type="EMBL" id="LT906446">
    <property type="protein sequence ID" value="SNV02233.1"/>
    <property type="molecule type" value="Genomic_DNA"/>
</dbReference>
<dbReference type="PANTHER" id="PTHR43546">
    <property type="entry name" value="UPF0173 METAL-DEPENDENT HYDROLASE MJ1163-RELATED"/>
    <property type="match status" value="1"/>
</dbReference>
<evidence type="ECO:0000256" key="1">
    <source>
        <dbReference type="ARBA" id="ARBA00022801"/>
    </source>
</evidence>
<keyword evidence="4" id="KW-1185">Reference proteome</keyword>
<keyword evidence="1 3" id="KW-0378">Hydrolase</keyword>
<proteinExistence type="predicted"/>
<feature type="domain" description="Metallo-beta-lactamase" evidence="2">
    <location>
        <begin position="19"/>
        <end position="224"/>
    </location>
</feature>
<dbReference type="GeneID" id="78507561"/>
<dbReference type="InterPro" id="IPR036866">
    <property type="entry name" value="RibonucZ/Hydroxyglut_hydro"/>
</dbReference>
<accession>A0A239TZT2</accession>
<dbReference type="Proteomes" id="UP000215383">
    <property type="component" value="Chromosome 1"/>
</dbReference>
<dbReference type="Gene3D" id="3.60.15.10">
    <property type="entry name" value="Ribonuclease Z/Hydroxyacylglutathione hydrolase-like"/>
    <property type="match status" value="1"/>
</dbReference>
<evidence type="ECO:0000259" key="2">
    <source>
        <dbReference type="Pfam" id="PF12706"/>
    </source>
</evidence>
<reference evidence="3 4" key="1">
    <citation type="submission" date="2017-06" db="EMBL/GenBank/DDBJ databases">
        <authorList>
            <consortium name="Pathogen Informatics"/>
        </authorList>
    </citation>
    <scope>NUCLEOTIDE SEQUENCE [LARGE SCALE GENOMIC DNA]</scope>
    <source>
        <strain evidence="3 4">NCTC10570</strain>
    </source>
</reference>
<dbReference type="SUPFAM" id="SSF56281">
    <property type="entry name" value="Metallo-hydrolase/oxidoreductase"/>
    <property type="match status" value="1"/>
</dbReference>
<organism evidence="3 4">
    <name type="scientific">Megamonas hypermegale</name>
    <dbReference type="NCBI Taxonomy" id="158847"/>
    <lineage>
        <taxon>Bacteria</taxon>
        <taxon>Bacillati</taxon>
        <taxon>Bacillota</taxon>
        <taxon>Negativicutes</taxon>
        <taxon>Selenomonadales</taxon>
        <taxon>Selenomonadaceae</taxon>
        <taxon>Megamonas</taxon>
    </lineage>
</organism>
<protein>
    <submittedName>
        <fullName evidence="3">Metal-dependent hydrolase</fullName>
    </submittedName>
</protein>
<dbReference type="GO" id="GO:0016787">
    <property type="term" value="F:hydrolase activity"/>
    <property type="evidence" value="ECO:0007669"/>
    <property type="project" value="UniProtKB-KW"/>
</dbReference>
<dbReference type="eggNOG" id="COG2220">
    <property type="taxonomic scope" value="Bacteria"/>
</dbReference>
<dbReference type="PANTHER" id="PTHR43546:SF9">
    <property type="entry name" value="L-ASCORBATE-6-PHOSPHATE LACTONASE ULAG-RELATED"/>
    <property type="match status" value="1"/>
</dbReference>